<keyword evidence="2" id="KW-1185">Reference proteome</keyword>
<comment type="caution">
    <text evidence="1">The sequence shown here is derived from an EMBL/GenBank/DDBJ whole genome shotgun (WGS) entry which is preliminary data.</text>
</comment>
<organism evidence="1 2">
    <name type="scientific">Intoshia linei</name>
    <dbReference type="NCBI Taxonomy" id="1819745"/>
    <lineage>
        <taxon>Eukaryota</taxon>
        <taxon>Metazoa</taxon>
        <taxon>Spiralia</taxon>
        <taxon>Lophotrochozoa</taxon>
        <taxon>Mesozoa</taxon>
        <taxon>Orthonectida</taxon>
        <taxon>Rhopaluridae</taxon>
        <taxon>Intoshia</taxon>
    </lineage>
</organism>
<reference evidence="1 2" key="1">
    <citation type="submission" date="2016-04" db="EMBL/GenBank/DDBJ databases">
        <title>The genome of Intoshia linei affirms orthonectids as highly simplified spiralians.</title>
        <authorList>
            <person name="Mikhailov K.V."/>
            <person name="Slusarev G.S."/>
            <person name="Nikitin M.A."/>
            <person name="Logacheva M.D."/>
            <person name="Penin A."/>
            <person name="Aleoshin V."/>
            <person name="Panchin Y.V."/>
        </authorList>
    </citation>
    <scope>NUCLEOTIDE SEQUENCE [LARGE SCALE GENOMIC DNA]</scope>
    <source>
        <strain evidence="1">Intl2013</strain>
        <tissue evidence="1">Whole animal</tissue>
    </source>
</reference>
<dbReference type="AlphaFoldDB" id="A0A177AW39"/>
<evidence type="ECO:0000313" key="2">
    <source>
        <dbReference type="Proteomes" id="UP000078046"/>
    </source>
</evidence>
<gene>
    <name evidence="1" type="ORF">A3Q56_06548</name>
</gene>
<evidence type="ECO:0000313" key="1">
    <source>
        <dbReference type="EMBL" id="OAF65732.1"/>
    </source>
</evidence>
<sequence length="150" mass="17222">MSSEKEDFLVNQSNISRSELESKLADLTMRLEDMEMRRGMTLADVRYFQDLCNDAGVKEKAEFGCCRKRRKTKGVLGDAGIKENSFTLAKDIYPEGRDSADKLSKDLCMQRILFGLPRDVAEKLRYTAQDPIKLADRLMSSRRIDQDEDQ</sequence>
<name>A0A177AW39_9BILA</name>
<protein>
    <submittedName>
        <fullName evidence="1">Uncharacterized protein</fullName>
    </submittedName>
</protein>
<dbReference type="EMBL" id="LWCA01001170">
    <property type="protein sequence ID" value="OAF65732.1"/>
    <property type="molecule type" value="Genomic_DNA"/>
</dbReference>
<proteinExistence type="predicted"/>
<dbReference type="Proteomes" id="UP000078046">
    <property type="component" value="Unassembled WGS sequence"/>
</dbReference>
<accession>A0A177AW39</accession>